<proteinExistence type="predicted"/>
<organism evidence="6">
    <name type="scientific">Thrips palmi</name>
    <name type="common">Melon thrips</name>
    <dbReference type="NCBI Taxonomy" id="161013"/>
    <lineage>
        <taxon>Eukaryota</taxon>
        <taxon>Metazoa</taxon>
        <taxon>Ecdysozoa</taxon>
        <taxon>Arthropoda</taxon>
        <taxon>Hexapoda</taxon>
        <taxon>Insecta</taxon>
        <taxon>Pterygota</taxon>
        <taxon>Neoptera</taxon>
        <taxon>Paraneoptera</taxon>
        <taxon>Thysanoptera</taxon>
        <taxon>Terebrantia</taxon>
        <taxon>Thripoidea</taxon>
        <taxon>Thripidae</taxon>
        <taxon>Thrips</taxon>
    </lineage>
</organism>
<gene>
    <name evidence="6" type="primary">LOC117647152</name>
</gene>
<dbReference type="GO" id="GO:0003677">
    <property type="term" value="F:DNA binding"/>
    <property type="evidence" value="ECO:0007669"/>
    <property type="project" value="UniProtKB-UniRule"/>
</dbReference>
<dbReference type="OrthoDB" id="9071068at2759"/>
<evidence type="ECO:0000313" key="6">
    <source>
        <dbReference type="RefSeq" id="XP_034244613.1"/>
    </source>
</evidence>
<dbReference type="KEGG" id="tpal:117647152"/>
<dbReference type="GeneID" id="117647152"/>
<protein>
    <submittedName>
        <fullName evidence="6">Transcription factor A, mitochondrial-like</fullName>
    </submittedName>
</protein>
<keyword evidence="5" id="KW-1185">Reference proteome</keyword>
<evidence type="ECO:0000256" key="1">
    <source>
        <dbReference type="ARBA" id="ARBA00023125"/>
    </source>
</evidence>
<evidence type="ECO:0000259" key="4">
    <source>
        <dbReference type="PROSITE" id="PS50118"/>
    </source>
</evidence>
<feature type="domain" description="HMG box" evidence="4">
    <location>
        <begin position="40"/>
        <end position="108"/>
    </location>
</feature>
<keyword evidence="1 2" id="KW-0238">DNA-binding</keyword>
<evidence type="ECO:0000313" key="5">
    <source>
        <dbReference type="Proteomes" id="UP000515158"/>
    </source>
</evidence>
<dbReference type="PANTHER" id="PTHR48112">
    <property type="entry name" value="HIGH MOBILITY GROUP PROTEIN DSP1"/>
    <property type="match status" value="1"/>
</dbReference>
<dbReference type="GO" id="GO:0005634">
    <property type="term" value="C:nucleus"/>
    <property type="evidence" value="ECO:0007669"/>
    <property type="project" value="UniProtKB-UniRule"/>
</dbReference>
<dbReference type="AlphaFoldDB" id="A0A6P8YWV0"/>
<keyword evidence="3" id="KW-0175">Coiled coil</keyword>
<dbReference type="RefSeq" id="XP_034244613.1">
    <property type="nucleotide sequence ID" value="XM_034388722.1"/>
</dbReference>
<feature type="coiled-coil region" evidence="3">
    <location>
        <begin position="90"/>
        <end position="136"/>
    </location>
</feature>
<dbReference type="CDD" id="cd00084">
    <property type="entry name" value="HMG-box_SF"/>
    <property type="match status" value="1"/>
</dbReference>
<dbReference type="Proteomes" id="UP000515158">
    <property type="component" value="Unplaced"/>
</dbReference>
<accession>A0A6P8YWV0</accession>
<keyword evidence="2" id="KW-0539">Nucleus</keyword>
<dbReference type="PROSITE" id="PS50118">
    <property type="entry name" value="HMG_BOX_2"/>
    <property type="match status" value="2"/>
</dbReference>
<dbReference type="FunCoup" id="A0A6P8YWV0">
    <property type="interactions" value="2408"/>
</dbReference>
<dbReference type="Gene3D" id="1.10.30.10">
    <property type="entry name" value="High mobility group box domain"/>
    <property type="match status" value="2"/>
</dbReference>
<dbReference type="SUPFAM" id="SSF47095">
    <property type="entry name" value="HMG-box"/>
    <property type="match status" value="2"/>
</dbReference>
<feature type="DNA-binding region" description="HMG box" evidence="2">
    <location>
        <begin position="40"/>
        <end position="108"/>
    </location>
</feature>
<dbReference type="InterPro" id="IPR050342">
    <property type="entry name" value="HMGB"/>
</dbReference>
<evidence type="ECO:0000256" key="2">
    <source>
        <dbReference type="PROSITE-ProRule" id="PRU00267"/>
    </source>
</evidence>
<reference evidence="6" key="1">
    <citation type="submission" date="2025-08" db="UniProtKB">
        <authorList>
            <consortium name="RefSeq"/>
        </authorList>
    </citation>
    <scope>IDENTIFICATION</scope>
    <source>
        <tissue evidence="6">Total insect</tissue>
    </source>
</reference>
<dbReference type="InterPro" id="IPR036910">
    <property type="entry name" value="HMG_box_dom_sf"/>
</dbReference>
<sequence>MLLRSFIDSLSKQISWKRPYFVSNAQTTGYSTDRSLPPKPKRCKNPWVFYFMENISKAKADNPGTSSPKLFQLLSAKWQSLGEEAQKKYLKLAEADKNRYMEEIQVYRANLTPEKASAIAEEKARAKLQKEQITEKKKLKALGLPKKPPNAYILFSSDFMKRKFSQVEEGGKFAVKNQASAVGEAWSKLSANEKAKWEELAAVKAKEAKKKVEEWESDMAAKGFLEIVDNKKT</sequence>
<name>A0A6P8YWV0_THRPL</name>
<dbReference type="InParanoid" id="A0A6P8YWV0"/>
<evidence type="ECO:0000256" key="3">
    <source>
        <dbReference type="SAM" id="Coils"/>
    </source>
</evidence>
<feature type="domain" description="HMG box" evidence="4">
    <location>
        <begin position="145"/>
        <end position="216"/>
    </location>
</feature>
<feature type="DNA-binding region" description="HMG box" evidence="2">
    <location>
        <begin position="145"/>
        <end position="216"/>
    </location>
</feature>
<dbReference type="SMART" id="SM00398">
    <property type="entry name" value="HMG"/>
    <property type="match status" value="2"/>
</dbReference>
<dbReference type="InterPro" id="IPR009071">
    <property type="entry name" value="HMG_box_dom"/>
</dbReference>
<dbReference type="Pfam" id="PF00505">
    <property type="entry name" value="HMG_box"/>
    <property type="match status" value="2"/>
</dbReference>